<dbReference type="Proteomes" id="UP000462212">
    <property type="component" value="Unassembled WGS sequence"/>
</dbReference>
<dbReference type="PANTHER" id="PTHR24148:SF64">
    <property type="entry name" value="HETEROKARYON INCOMPATIBILITY DOMAIN-CONTAINING PROTEIN"/>
    <property type="match status" value="1"/>
</dbReference>
<feature type="transmembrane region" description="Helical" evidence="1">
    <location>
        <begin position="464"/>
        <end position="483"/>
    </location>
</feature>
<comment type="caution">
    <text evidence="3">The sequence shown here is derived from an EMBL/GenBank/DDBJ whole genome shotgun (WGS) entry which is preliminary data.</text>
</comment>
<keyword evidence="1" id="KW-0812">Transmembrane</keyword>
<feature type="domain" description="Heterokaryon incompatibility" evidence="2">
    <location>
        <begin position="84"/>
        <end position="255"/>
    </location>
</feature>
<keyword evidence="1" id="KW-1133">Transmembrane helix</keyword>
<gene>
    <name evidence="3" type="primary">het-6_6</name>
    <name evidence="3" type="ORF">LSUB1_G008742</name>
</gene>
<accession>A0A8H8RFV3</accession>
<evidence type="ECO:0000313" key="3">
    <source>
        <dbReference type="EMBL" id="TVY33496.1"/>
    </source>
</evidence>
<dbReference type="OrthoDB" id="3477286at2759"/>
<name>A0A8H8RFV3_9HELO</name>
<dbReference type="InterPro" id="IPR010730">
    <property type="entry name" value="HET"/>
</dbReference>
<dbReference type="Pfam" id="PF26639">
    <property type="entry name" value="Het-6_barrel"/>
    <property type="match status" value="1"/>
</dbReference>
<dbReference type="InterPro" id="IPR052895">
    <property type="entry name" value="HetReg/Transcr_Mod"/>
</dbReference>
<keyword evidence="1" id="KW-0472">Membrane</keyword>
<protein>
    <submittedName>
        <fullName evidence="3">Heterokaryon incompatibility protein 6,OR allele</fullName>
    </submittedName>
</protein>
<reference evidence="3 4" key="1">
    <citation type="submission" date="2018-05" db="EMBL/GenBank/DDBJ databases">
        <title>Genome sequencing and assembly of the regulated plant pathogen Lachnellula willkommii and related sister species for the development of diagnostic species identification markers.</title>
        <authorList>
            <person name="Giroux E."/>
            <person name="Bilodeau G."/>
        </authorList>
    </citation>
    <scope>NUCLEOTIDE SEQUENCE [LARGE SCALE GENOMIC DNA]</scope>
    <source>
        <strain evidence="3 4">CBS 197.66</strain>
    </source>
</reference>
<dbReference type="EMBL" id="QGMJ01000791">
    <property type="protein sequence ID" value="TVY33496.1"/>
    <property type="molecule type" value="Genomic_DNA"/>
</dbReference>
<dbReference type="PANTHER" id="PTHR24148">
    <property type="entry name" value="ANKYRIN REPEAT DOMAIN-CONTAINING PROTEIN 39 HOMOLOG-RELATED"/>
    <property type="match status" value="1"/>
</dbReference>
<evidence type="ECO:0000313" key="4">
    <source>
        <dbReference type="Proteomes" id="UP000462212"/>
    </source>
</evidence>
<sequence length="847" mass="96249">MSTSNTARPTGADRARRTVNLWQRAVDVTRNPTTYSYKNIDYERQIRVLKIYKGGRDDRLEGCLLPRSLVPTKGTAQDEPPIQYTALSYYWGTDAASNKIYLYNDDTAQATITSNIKARGALDLLKSISFLYIQNNLNAALRQLRSEEDEIYVWTDAVCIHQKDVEEKTIQVSLMHEVYAQAEDVCIWFGDTYGEDEIQENEQTFAYLGSILDLKALDDHVERLKVREPLDMKLCKNVVKLMESDWFKRRWIIQELALATNAYVRRGTCIMRWTDFADSIAFFMTKVQYIRDAYEPGNTYSRSLNSDDNSMRNLEAGALGANLLIEVNSNLFRKSKEGQIQQRLLSLEQLVSALLLPFQATDPKDTIFAVLQIAKDTTSCSRALMGRNEGKMIVAAIFQLSVIVAVLAIFMANFDVIELDSESTFFLSHSNRSLLRRILKSLLPPRGPSPIRDSNNEASLALKALWVLRLSLLSLFIFMVCKFQSVVNFVDRVLLNPVVRRFRGQNPTISDKRLEPNYQKRLIDVYGDFIEHSVETSNSLDILCRHWAPRQNSTVATEDDIKEAEKIPSWILDINDGGAFFRHEGKSAMRANADCLVGDSYGRRWYSASGTLSPVYNFRKRAVAPDRPKKRPRHNVIYAEASEKGRKLPQRFNGTLDVDGFQLGSIEETTEIAGGVLSKKALRILGWSDQTKPSSEGDIDQLWRTMVANRGPGGSNPPNWYRRVCISCLEWFQNQGVADFSTVELKRLGDTPRQKVKFLDRVHQVVWNRKCFRTVNKHGKHFVGLAPPGAEAGDLICILFGCSVPVVLKRTEKTFKFVGECYVHGMMDGEAVDPTFKRSKTQTFRLS</sequence>
<feature type="transmembrane region" description="Helical" evidence="1">
    <location>
        <begin position="392"/>
        <end position="412"/>
    </location>
</feature>
<dbReference type="AlphaFoldDB" id="A0A8H8RFV3"/>
<keyword evidence="4" id="KW-1185">Reference proteome</keyword>
<dbReference type="Pfam" id="PF06985">
    <property type="entry name" value="HET"/>
    <property type="match status" value="1"/>
</dbReference>
<evidence type="ECO:0000259" key="2">
    <source>
        <dbReference type="Pfam" id="PF06985"/>
    </source>
</evidence>
<evidence type="ECO:0000256" key="1">
    <source>
        <dbReference type="SAM" id="Phobius"/>
    </source>
</evidence>
<organism evidence="3 4">
    <name type="scientific">Lachnellula subtilissima</name>
    <dbReference type="NCBI Taxonomy" id="602034"/>
    <lineage>
        <taxon>Eukaryota</taxon>
        <taxon>Fungi</taxon>
        <taxon>Dikarya</taxon>
        <taxon>Ascomycota</taxon>
        <taxon>Pezizomycotina</taxon>
        <taxon>Leotiomycetes</taxon>
        <taxon>Helotiales</taxon>
        <taxon>Lachnaceae</taxon>
        <taxon>Lachnellula</taxon>
    </lineage>
</organism>
<proteinExistence type="predicted"/>